<protein>
    <submittedName>
        <fullName evidence="2">Uncharacterized protein</fullName>
    </submittedName>
</protein>
<evidence type="ECO:0000256" key="1">
    <source>
        <dbReference type="SAM" id="MobiDB-lite"/>
    </source>
</evidence>
<comment type="caution">
    <text evidence="2">The sequence shown here is derived from an EMBL/GenBank/DDBJ whole genome shotgun (WGS) entry which is preliminary data.</text>
</comment>
<feature type="compositionally biased region" description="Low complexity" evidence="1">
    <location>
        <begin position="9"/>
        <end position="18"/>
    </location>
</feature>
<accession>X1TQW4</accession>
<organism evidence="2">
    <name type="scientific">marine sediment metagenome</name>
    <dbReference type="NCBI Taxonomy" id="412755"/>
    <lineage>
        <taxon>unclassified sequences</taxon>
        <taxon>metagenomes</taxon>
        <taxon>ecological metagenomes</taxon>
    </lineage>
</organism>
<gene>
    <name evidence="2" type="ORF">S12H4_41590</name>
</gene>
<reference evidence="2" key="1">
    <citation type="journal article" date="2014" name="Front. Microbiol.">
        <title>High frequency of phylogenetically diverse reductive dehalogenase-homologous genes in deep subseafloor sedimentary metagenomes.</title>
        <authorList>
            <person name="Kawai M."/>
            <person name="Futagami T."/>
            <person name="Toyoda A."/>
            <person name="Takaki Y."/>
            <person name="Nishi S."/>
            <person name="Hori S."/>
            <person name="Arai W."/>
            <person name="Tsubouchi T."/>
            <person name="Morono Y."/>
            <person name="Uchiyama I."/>
            <person name="Ito T."/>
            <person name="Fujiyama A."/>
            <person name="Inagaki F."/>
            <person name="Takami H."/>
        </authorList>
    </citation>
    <scope>NUCLEOTIDE SEQUENCE</scope>
    <source>
        <strain evidence="2">Expedition CK06-06</strain>
    </source>
</reference>
<sequence>MMGGGKGESGMMKMMSQMMGGGKKGEMSMMPQMMMKMMPQCLRMMLPDMPKEKRIDFVLRMVTTLVEQGCVGMSEEEKKDFVAKLVEKVKT</sequence>
<evidence type="ECO:0000313" key="2">
    <source>
        <dbReference type="EMBL" id="GAJ07733.1"/>
    </source>
</evidence>
<name>X1TQW4_9ZZZZ</name>
<dbReference type="EMBL" id="BARW01025359">
    <property type="protein sequence ID" value="GAJ07733.1"/>
    <property type="molecule type" value="Genomic_DNA"/>
</dbReference>
<proteinExistence type="predicted"/>
<dbReference type="AlphaFoldDB" id="X1TQW4"/>
<feature type="region of interest" description="Disordered" evidence="1">
    <location>
        <begin position="1"/>
        <end position="23"/>
    </location>
</feature>